<sequence>MRQSPQGATDFSDFIQLDDFAGSDVGSTVAFEIHGGYFYALSNQTTFEAEEVDWTSFYHCVRFPLDSLDRQAAETNKQLFRRQHAEGPINDSWTDLSLQADERTGELMIVEARREWRDGGSEQHRTFYTRPIEFPPPSSPSPRPQYPNDPLVGTIDSRNHPNWMPSEERSPRNVHPEYGQLKTPDRGLVNDPAPSFMLSKTKLRAYSRSCSAFLDLVEDSSCCPSSMRSCLRLRVGSRRVAPLQPLEKCGVGKGKQAVESEPMGMTNHFTTDPEDRFIHSPITMWPSDLSSAAETERLHRILNAHAYTGQTYTGNAEFTGVVDERSLVYMARPAGSKYRCELAPIVFVSFDPNSALPFARRHGSGLEANLSSGMGCSIASDILIWSREL</sequence>
<proteinExistence type="predicted"/>
<comment type="caution">
    <text evidence="1">The sequence shown here is derived from an EMBL/GenBank/DDBJ whole genome shotgun (WGS) entry which is preliminary data.</text>
</comment>
<accession>A0ACC2YTZ9</accession>
<gene>
    <name evidence="1" type="ORF">H2199_006673</name>
</gene>
<protein>
    <submittedName>
        <fullName evidence="1">Uncharacterized protein</fullName>
    </submittedName>
</protein>
<evidence type="ECO:0000313" key="1">
    <source>
        <dbReference type="EMBL" id="KAJ9638813.1"/>
    </source>
</evidence>
<dbReference type="Proteomes" id="UP001172680">
    <property type="component" value="Unassembled WGS sequence"/>
</dbReference>
<dbReference type="EMBL" id="JAPDRP010000020">
    <property type="protein sequence ID" value="KAJ9638813.1"/>
    <property type="molecule type" value="Genomic_DNA"/>
</dbReference>
<keyword evidence="2" id="KW-1185">Reference proteome</keyword>
<evidence type="ECO:0000313" key="2">
    <source>
        <dbReference type="Proteomes" id="UP001172680"/>
    </source>
</evidence>
<reference evidence="1" key="1">
    <citation type="submission" date="2022-10" db="EMBL/GenBank/DDBJ databases">
        <title>Culturing micro-colonial fungi from biological soil crusts in the Mojave desert and describing Neophaeococcomyces mojavensis, and introducing the new genera and species Taxawa tesnikishii.</title>
        <authorList>
            <person name="Kurbessoian T."/>
            <person name="Stajich J.E."/>
        </authorList>
    </citation>
    <scope>NUCLEOTIDE SEQUENCE</scope>
    <source>
        <strain evidence="1">JES_115</strain>
    </source>
</reference>
<organism evidence="1 2">
    <name type="scientific">Coniosporium tulheliwenetii</name>
    <dbReference type="NCBI Taxonomy" id="3383036"/>
    <lineage>
        <taxon>Eukaryota</taxon>
        <taxon>Fungi</taxon>
        <taxon>Dikarya</taxon>
        <taxon>Ascomycota</taxon>
        <taxon>Pezizomycotina</taxon>
        <taxon>Dothideomycetes</taxon>
        <taxon>Dothideomycetes incertae sedis</taxon>
        <taxon>Coniosporium</taxon>
    </lineage>
</organism>
<name>A0ACC2YTZ9_9PEZI</name>